<keyword evidence="2" id="KW-1185">Reference proteome</keyword>
<dbReference type="SUPFAM" id="SSF56784">
    <property type="entry name" value="HAD-like"/>
    <property type="match status" value="1"/>
</dbReference>
<sequence>MLVRPLSAALRRNIYWGCQRYAGFHSTPSYLPTATPPPPPLAFCFDIDGVLIRGPHVLPAAKRALSILEGDNPFKCKIPYILLTNGGGVSEQIRCQKLTEQLGFPASFIQIEEDQYIQAHTVLKTLAHKYAKKPVLIFGGRLDALRKVAQSYGFEQAYTTLDVLASNQSVWPFHSLTDLEKEATEVVDLERTRFAAAFVFHDPRDWALDCQILCDIIQSDGIVGGPYVDPKKNQDPVELVFCNPDLLWKSEFPRPRLGQGGFKAAFQGVYHALTGTHYPHMQFGKPSRETYKFAEEVLVKRLHNLYGTQNLSPHIDYYRSADIAGANAAGWYSVLVRTGVYEREFGGPTHIPTHETADVEAAVQWAIMREQERIATALS</sequence>
<dbReference type="InterPro" id="IPR036412">
    <property type="entry name" value="HAD-like_sf"/>
</dbReference>
<name>A0A9P6C6R2_9AGAR</name>
<dbReference type="PANTHER" id="PTHR14269:SF4">
    <property type="entry name" value="CAT EYE SYNDROME CRITICAL REGION PROTEIN 5"/>
    <property type="match status" value="1"/>
</dbReference>
<dbReference type="EMBL" id="MU151057">
    <property type="protein sequence ID" value="KAF9453937.1"/>
    <property type="molecule type" value="Genomic_DNA"/>
</dbReference>
<protein>
    <submittedName>
        <fullName evidence="1">HAD-superfamily hydrolase</fullName>
    </submittedName>
</protein>
<reference evidence="1" key="1">
    <citation type="submission" date="2020-11" db="EMBL/GenBank/DDBJ databases">
        <authorList>
            <consortium name="DOE Joint Genome Institute"/>
            <person name="Ahrendt S."/>
            <person name="Riley R."/>
            <person name="Andreopoulos W."/>
            <person name="Labutti K."/>
            <person name="Pangilinan J."/>
            <person name="Ruiz-Duenas F.J."/>
            <person name="Barrasa J.M."/>
            <person name="Sanchez-Garcia M."/>
            <person name="Camarero S."/>
            <person name="Miyauchi S."/>
            <person name="Serrano A."/>
            <person name="Linde D."/>
            <person name="Babiker R."/>
            <person name="Drula E."/>
            <person name="Ayuso-Fernandez I."/>
            <person name="Pacheco R."/>
            <person name="Padilla G."/>
            <person name="Ferreira P."/>
            <person name="Barriuso J."/>
            <person name="Kellner H."/>
            <person name="Castanera R."/>
            <person name="Alfaro M."/>
            <person name="Ramirez L."/>
            <person name="Pisabarro A.G."/>
            <person name="Kuo A."/>
            <person name="Tritt A."/>
            <person name="Lipzen A."/>
            <person name="He G."/>
            <person name="Yan M."/>
            <person name="Ng V."/>
            <person name="Cullen D."/>
            <person name="Martin F."/>
            <person name="Rosso M.-N."/>
            <person name="Henrissat B."/>
            <person name="Hibbett D."/>
            <person name="Martinez A.T."/>
            <person name="Grigoriev I.V."/>
        </authorList>
    </citation>
    <scope>NUCLEOTIDE SEQUENCE</scope>
    <source>
        <strain evidence="1">MF-IS2</strain>
    </source>
</reference>
<dbReference type="GO" id="GO:0046474">
    <property type="term" value="P:glycerophospholipid biosynthetic process"/>
    <property type="evidence" value="ECO:0007669"/>
    <property type="project" value="TreeGrafter"/>
</dbReference>
<dbReference type="PANTHER" id="PTHR14269">
    <property type="entry name" value="CDP-DIACYLGLYCEROL--GLYCEROL-3-PHOSPHATE 3-PHOSPHATIDYLTRANSFERASE-RELATED"/>
    <property type="match status" value="1"/>
</dbReference>
<dbReference type="GO" id="GO:0005739">
    <property type="term" value="C:mitochondrion"/>
    <property type="evidence" value="ECO:0007669"/>
    <property type="project" value="TreeGrafter"/>
</dbReference>
<comment type="caution">
    <text evidence="1">The sequence shown here is derived from an EMBL/GenBank/DDBJ whole genome shotgun (WGS) entry which is preliminary data.</text>
</comment>
<organism evidence="1 2">
    <name type="scientific">Macrolepiota fuliginosa MF-IS2</name>
    <dbReference type="NCBI Taxonomy" id="1400762"/>
    <lineage>
        <taxon>Eukaryota</taxon>
        <taxon>Fungi</taxon>
        <taxon>Dikarya</taxon>
        <taxon>Basidiomycota</taxon>
        <taxon>Agaricomycotina</taxon>
        <taxon>Agaricomycetes</taxon>
        <taxon>Agaricomycetidae</taxon>
        <taxon>Agaricales</taxon>
        <taxon>Agaricineae</taxon>
        <taxon>Agaricaceae</taxon>
        <taxon>Macrolepiota</taxon>
    </lineage>
</organism>
<dbReference type="InterPro" id="IPR006353">
    <property type="entry name" value="HAD-SF_hydro_IIA_CECR5"/>
</dbReference>
<dbReference type="NCBIfam" id="TIGR01456">
    <property type="entry name" value="CECR5"/>
    <property type="match status" value="1"/>
</dbReference>
<accession>A0A9P6C6R2</accession>
<proteinExistence type="predicted"/>
<dbReference type="Gene3D" id="3.40.50.1000">
    <property type="entry name" value="HAD superfamily/HAD-like"/>
    <property type="match status" value="2"/>
</dbReference>
<dbReference type="Proteomes" id="UP000807342">
    <property type="component" value="Unassembled WGS sequence"/>
</dbReference>
<dbReference type="GO" id="GO:0016787">
    <property type="term" value="F:hydrolase activity"/>
    <property type="evidence" value="ECO:0007669"/>
    <property type="project" value="UniProtKB-KW"/>
</dbReference>
<evidence type="ECO:0000313" key="2">
    <source>
        <dbReference type="Proteomes" id="UP000807342"/>
    </source>
</evidence>
<dbReference type="NCBIfam" id="TIGR01460">
    <property type="entry name" value="HAD-SF-IIA"/>
    <property type="match status" value="1"/>
</dbReference>
<dbReference type="AlphaFoldDB" id="A0A9P6C6R2"/>
<gene>
    <name evidence="1" type="ORF">P691DRAFT_657390</name>
</gene>
<evidence type="ECO:0000313" key="1">
    <source>
        <dbReference type="EMBL" id="KAF9453937.1"/>
    </source>
</evidence>
<dbReference type="OrthoDB" id="10251048at2759"/>
<dbReference type="Pfam" id="PF13344">
    <property type="entry name" value="Hydrolase_6"/>
    <property type="match status" value="1"/>
</dbReference>
<keyword evidence="1" id="KW-0378">Hydrolase</keyword>
<dbReference type="Pfam" id="PF13242">
    <property type="entry name" value="Hydrolase_like"/>
    <property type="match status" value="1"/>
</dbReference>
<dbReference type="InterPro" id="IPR006357">
    <property type="entry name" value="HAD-SF_hydro_IIA"/>
</dbReference>
<dbReference type="InterPro" id="IPR050324">
    <property type="entry name" value="CDP-alcohol_PTase-I"/>
</dbReference>
<dbReference type="InterPro" id="IPR023214">
    <property type="entry name" value="HAD_sf"/>
</dbReference>